<proteinExistence type="predicted"/>
<dbReference type="CDD" id="cd06779">
    <property type="entry name" value="cpPDZ_Deg_HtrA-like"/>
    <property type="match status" value="1"/>
</dbReference>
<feature type="domain" description="PDZ" evidence="3">
    <location>
        <begin position="334"/>
        <end position="400"/>
    </location>
</feature>
<dbReference type="PANTHER" id="PTHR43343">
    <property type="entry name" value="PEPTIDASE S12"/>
    <property type="match status" value="1"/>
</dbReference>
<comment type="caution">
    <text evidence="4">The sequence shown here is derived from an EMBL/GenBank/DDBJ whole genome shotgun (WGS) entry which is preliminary data.</text>
</comment>
<dbReference type="PRINTS" id="PR00834">
    <property type="entry name" value="PROTEASES2C"/>
</dbReference>
<dbReference type="InterPro" id="IPR009003">
    <property type="entry name" value="Peptidase_S1_PA"/>
</dbReference>
<keyword evidence="5" id="KW-1185">Reference proteome</keyword>
<gene>
    <name evidence="4" type="ORF">AACH06_06495</name>
</gene>
<dbReference type="RefSeq" id="WP_341424837.1">
    <property type="nucleotide sequence ID" value="NZ_JBBUTG010000003.1"/>
</dbReference>
<reference evidence="4 5" key="1">
    <citation type="submission" date="2024-04" db="EMBL/GenBank/DDBJ databases">
        <title>Novel species of the genus Ideonella isolated from streams.</title>
        <authorList>
            <person name="Lu H."/>
        </authorList>
    </citation>
    <scope>NUCLEOTIDE SEQUENCE [LARGE SCALE GENOMIC DNA]</scope>
    <source>
        <strain evidence="4 5">DXS29W</strain>
    </source>
</reference>
<protein>
    <submittedName>
        <fullName evidence="4">Trypsin-like peptidase domain-containing protein</fullName>
    </submittedName>
</protein>
<evidence type="ECO:0000256" key="1">
    <source>
        <dbReference type="ARBA" id="ARBA00022670"/>
    </source>
</evidence>
<dbReference type="InterPro" id="IPR051201">
    <property type="entry name" value="Chloro_Bact_Ser_Proteases"/>
</dbReference>
<dbReference type="Gene3D" id="2.40.10.120">
    <property type="match status" value="1"/>
</dbReference>
<dbReference type="SUPFAM" id="SSF50156">
    <property type="entry name" value="PDZ domain-like"/>
    <property type="match status" value="1"/>
</dbReference>
<dbReference type="SMART" id="SM00228">
    <property type="entry name" value="PDZ"/>
    <property type="match status" value="1"/>
</dbReference>
<dbReference type="InterPro" id="IPR036034">
    <property type="entry name" value="PDZ_sf"/>
</dbReference>
<sequence>MRASFALSFISTTGAPAVMLAMTAHPAPAGGDRRTAQAHQGDVGIVCRQWRQPIARKIGHHIRFFAMRITQSTSRSSRLLFALLPAALGSAHAVDLAADELVKRLEPSIVSIVVTPARPAPAASAASDTGIQPGRTANSKGTVIGSGTMISADGVVLTDCSLFEQPGEVLVNLDGGQSHKGTIVGLDKQTCLALVKVPVTGHAFVKVGPVQGLAPGERVLGLGRKVIGDESRVSVTDGLLSTIYGARGVELMIESSMILLPGFGGGPMIRQRTGELIGINGSQYASPTGQVLSTFAIPVSAYLRIEGDLRTQGRVQRFTIGMAGSTLRAEDARGLGVPGGRGVLVTAVAEGSAGQVGGLAVGDIVLEADGVPVGQLTDLFTIIRERRAGTLLKLKYFRRGEVREMTLTPTLREEK</sequence>
<dbReference type="EMBL" id="JBBUTG010000003">
    <property type="protein sequence ID" value="MEK8030470.1"/>
    <property type="molecule type" value="Genomic_DNA"/>
</dbReference>
<dbReference type="Pfam" id="PF13180">
    <property type="entry name" value="PDZ_2"/>
    <property type="match status" value="1"/>
</dbReference>
<keyword evidence="2" id="KW-0378">Hydrolase</keyword>
<name>A0ABU9BP90_9BURK</name>
<keyword evidence="1" id="KW-0645">Protease</keyword>
<dbReference type="PROSITE" id="PS50106">
    <property type="entry name" value="PDZ"/>
    <property type="match status" value="1"/>
</dbReference>
<evidence type="ECO:0000256" key="2">
    <source>
        <dbReference type="ARBA" id="ARBA00022801"/>
    </source>
</evidence>
<evidence type="ECO:0000259" key="3">
    <source>
        <dbReference type="PROSITE" id="PS50106"/>
    </source>
</evidence>
<dbReference type="InterPro" id="IPR001940">
    <property type="entry name" value="Peptidase_S1C"/>
</dbReference>
<dbReference type="Pfam" id="PF13365">
    <property type="entry name" value="Trypsin_2"/>
    <property type="match status" value="1"/>
</dbReference>
<evidence type="ECO:0000313" key="4">
    <source>
        <dbReference type="EMBL" id="MEK8030470.1"/>
    </source>
</evidence>
<dbReference type="InterPro" id="IPR001478">
    <property type="entry name" value="PDZ"/>
</dbReference>
<evidence type="ECO:0000313" key="5">
    <source>
        <dbReference type="Proteomes" id="UP001371218"/>
    </source>
</evidence>
<organism evidence="4 5">
    <name type="scientific">Ideonella lacteola</name>
    <dbReference type="NCBI Taxonomy" id="2984193"/>
    <lineage>
        <taxon>Bacteria</taxon>
        <taxon>Pseudomonadati</taxon>
        <taxon>Pseudomonadota</taxon>
        <taxon>Betaproteobacteria</taxon>
        <taxon>Burkholderiales</taxon>
        <taxon>Sphaerotilaceae</taxon>
        <taxon>Ideonella</taxon>
    </lineage>
</organism>
<accession>A0ABU9BP90</accession>
<dbReference type="SUPFAM" id="SSF50494">
    <property type="entry name" value="Trypsin-like serine proteases"/>
    <property type="match status" value="1"/>
</dbReference>
<dbReference type="Gene3D" id="2.30.42.10">
    <property type="match status" value="1"/>
</dbReference>
<dbReference type="Proteomes" id="UP001371218">
    <property type="component" value="Unassembled WGS sequence"/>
</dbReference>
<dbReference type="PANTHER" id="PTHR43343:SF3">
    <property type="entry name" value="PROTEASE DO-LIKE 8, CHLOROPLASTIC"/>
    <property type="match status" value="1"/>
</dbReference>